<dbReference type="GO" id="GO:0004497">
    <property type="term" value="F:monooxygenase activity"/>
    <property type="evidence" value="ECO:0007669"/>
    <property type="project" value="InterPro"/>
</dbReference>
<dbReference type="EMBL" id="KE375067">
    <property type="protein sequence ID" value="EPQ64401.1"/>
    <property type="molecule type" value="Genomic_DNA"/>
</dbReference>
<dbReference type="EMBL" id="UIGY01000135">
    <property type="protein sequence ID" value="SUZ11654.1"/>
    <property type="molecule type" value="Genomic_DNA"/>
</dbReference>
<dbReference type="AlphaFoldDB" id="A0A061HFJ9"/>
<reference evidence="4" key="3">
    <citation type="submission" date="2018-07" db="EMBL/GenBank/DDBJ databases">
        <authorList>
            <person name="Quirk P.G."/>
            <person name="Krulwich T.A."/>
        </authorList>
    </citation>
    <scope>NUCLEOTIDE SEQUENCE</scope>
    <source>
        <strain evidence="4">96224</strain>
    </source>
</reference>
<dbReference type="PRINTS" id="PR00385">
    <property type="entry name" value="P450"/>
</dbReference>
<keyword evidence="2" id="KW-0472">Membrane</keyword>
<keyword evidence="1" id="KW-0479">Metal-binding</keyword>
<comment type="cofactor">
    <cofactor evidence="1">
        <name>heme</name>
        <dbReference type="ChEBI" id="CHEBI:30413"/>
    </cofactor>
</comment>
<dbReference type="PANTHER" id="PTHR24305:SF227">
    <property type="entry name" value="P450, PUTATIVE (EUROFUNG)-RELATED"/>
    <property type="match status" value="1"/>
</dbReference>
<keyword evidence="2" id="KW-0812">Transmembrane</keyword>
<protein>
    <submittedName>
        <fullName evidence="4">Bgt-1652</fullName>
    </submittedName>
    <submittedName>
        <fullName evidence="3">N-formyltyrosine oxidase</fullName>
    </submittedName>
</protein>
<evidence type="ECO:0000256" key="1">
    <source>
        <dbReference type="PIRSR" id="PIRSR602401-1"/>
    </source>
</evidence>
<dbReference type="OrthoDB" id="1470350at2759"/>
<dbReference type="GO" id="GO:0016705">
    <property type="term" value="F:oxidoreductase activity, acting on paired donors, with incorporation or reduction of molecular oxygen"/>
    <property type="evidence" value="ECO:0007669"/>
    <property type="project" value="InterPro"/>
</dbReference>
<keyword evidence="2" id="KW-1133">Transmembrane helix</keyword>
<evidence type="ECO:0000313" key="5">
    <source>
        <dbReference type="Proteomes" id="UP000053110"/>
    </source>
</evidence>
<organism evidence="4">
    <name type="scientific">Blumeria graminis f. sp. tritici 96224</name>
    <dbReference type="NCBI Taxonomy" id="1268274"/>
    <lineage>
        <taxon>Eukaryota</taxon>
        <taxon>Fungi</taxon>
        <taxon>Dikarya</taxon>
        <taxon>Ascomycota</taxon>
        <taxon>Pezizomycotina</taxon>
        <taxon>Leotiomycetes</taxon>
        <taxon>Erysiphales</taxon>
        <taxon>Erysiphaceae</taxon>
        <taxon>Blumeria</taxon>
    </lineage>
</organism>
<dbReference type="InterPro" id="IPR002401">
    <property type="entry name" value="Cyt_P450_E_grp-I"/>
</dbReference>
<dbReference type="SUPFAM" id="SSF48264">
    <property type="entry name" value="Cytochrome P450"/>
    <property type="match status" value="1"/>
</dbReference>
<accession>A0A061HFJ9</accession>
<name>A0A061HFJ9_BLUGR</name>
<dbReference type="Gene3D" id="1.10.630.10">
    <property type="entry name" value="Cytochrome P450"/>
    <property type="match status" value="1"/>
</dbReference>
<keyword evidence="1" id="KW-0349">Heme</keyword>
<sequence length="565" mass="63477">MLNFPLKLITASSALSIYIIAAYLPDQHALFAYTRNFILAWIVHVFIWIVCKVIVYPKFTSPLRYLPSPEGGSWWNGQYPTIAKYPTGKPMVSWIHKVPNDGIMRYLGMFNSERVLITSPTALREVLSTRNYDFIKPVHVAVGLGRLLGIGVLLAEGEDHKRQRRNLLPAFAFRHIKNLYPGFWEKSIEVVEAMTAEVRAGGIAYDELPEFQKKSGPRPEANSPAVIEVGDWASRATLDIIGVAGMGQDFQAVRDPTTELNRTYRKVFKPCREAQILGLMNNFLPAWFVSRVPMKRNGDIEAAASVIRDICRKMIRIKKEKAEKNQLTDYDILSVALQSGGFSEENLVDQMMTFLAAGHETTSGAMTWAIYLLSVHQSVQSRLRDEIRATLPPMNSVETVTSYQIDNMPYLNAVCNEVLRYFPPVGLTMRDAIVDTSILGHRIPKGTRIIISPLAINRCEELWGPNAQKFDPERWLPSETNPYPANGGAASNYSFLTFLHGPRGCIGQAFSKAEFACLLAAWIGRFEFELNDERELIEDNLVIKGGVTSKLGRGLFVKTKIVDGW</sequence>
<dbReference type="HOGENOM" id="CLU_001570_5_11_1"/>
<gene>
    <name evidence="3" type="ORF">BGT96224_1652</name>
    <name evidence="4" type="ORF">BGT96224V2_LOCUS4797</name>
</gene>
<feature type="transmembrane region" description="Helical" evidence="2">
    <location>
        <begin position="6"/>
        <end position="25"/>
    </location>
</feature>
<reference evidence="3" key="2">
    <citation type="submission" date="2013-01" db="EMBL/GenBank/DDBJ databases">
        <title>The wheat powdery mildew genome reveals unique evolution of an obligate biotroph.</title>
        <authorList>
            <person name="Oberhaensli S."/>
            <person name="Wicker T."/>
            <person name="Keller B."/>
        </authorList>
    </citation>
    <scope>NUCLEOTIDE SEQUENCE</scope>
    <source>
        <strain evidence="3">96224</strain>
    </source>
</reference>
<dbReference type="InterPro" id="IPR001128">
    <property type="entry name" value="Cyt_P450"/>
</dbReference>
<reference evidence="5" key="1">
    <citation type="journal article" date="2013" name="Nat. Genet.">
        <title>The wheat powdery mildew genome shows the unique evolution of an obligate biotroph.</title>
        <authorList>
            <person name="Wicker T."/>
            <person name="Oberhaensli S."/>
            <person name="Parlange F."/>
            <person name="Buchmann J.P."/>
            <person name="Shatalina M."/>
            <person name="Roffler S."/>
            <person name="Ben-David R."/>
            <person name="Dolezel J."/>
            <person name="Simkova H."/>
            <person name="Schulze-Lefert P."/>
            <person name="Spanu P.D."/>
            <person name="Bruggmann R."/>
            <person name="Amselem J."/>
            <person name="Quesneville H."/>
            <person name="Ver Loren van Themaat E."/>
            <person name="Paape T."/>
            <person name="Shimizu K.K."/>
            <person name="Keller B."/>
        </authorList>
    </citation>
    <scope>NUCLEOTIDE SEQUENCE [LARGE SCALE GENOMIC DNA]</scope>
    <source>
        <strain evidence="5">96224</strain>
    </source>
</reference>
<keyword evidence="1" id="KW-0408">Iron</keyword>
<evidence type="ECO:0000256" key="2">
    <source>
        <dbReference type="SAM" id="Phobius"/>
    </source>
</evidence>
<dbReference type="PRINTS" id="PR00463">
    <property type="entry name" value="EP450I"/>
</dbReference>
<dbReference type="Proteomes" id="UP000053110">
    <property type="component" value="Unassembled WGS sequence"/>
</dbReference>
<evidence type="ECO:0000313" key="3">
    <source>
        <dbReference type="EMBL" id="EPQ64401.1"/>
    </source>
</evidence>
<dbReference type="InterPro" id="IPR036396">
    <property type="entry name" value="Cyt_P450_sf"/>
</dbReference>
<dbReference type="GO" id="GO:0005506">
    <property type="term" value="F:iron ion binding"/>
    <property type="evidence" value="ECO:0007669"/>
    <property type="project" value="InterPro"/>
</dbReference>
<dbReference type="InterPro" id="IPR050121">
    <property type="entry name" value="Cytochrome_P450_monoxygenase"/>
</dbReference>
<dbReference type="CDD" id="cd11069">
    <property type="entry name" value="CYP_FUM15-like"/>
    <property type="match status" value="1"/>
</dbReference>
<evidence type="ECO:0000313" key="4">
    <source>
        <dbReference type="EMBL" id="SUZ11654.1"/>
    </source>
</evidence>
<dbReference type="FunFam" id="1.10.630.10:FF:000051">
    <property type="entry name" value="Cytochrome P450 monooxygenase (Fum15)"/>
    <property type="match status" value="1"/>
</dbReference>
<feature type="transmembrane region" description="Helical" evidence="2">
    <location>
        <begin position="37"/>
        <end position="56"/>
    </location>
</feature>
<feature type="binding site" description="axial binding residue" evidence="1">
    <location>
        <position position="505"/>
    </location>
    <ligand>
        <name>heme</name>
        <dbReference type="ChEBI" id="CHEBI:30413"/>
    </ligand>
    <ligandPart>
        <name>Fe</name>
        <dbReference type="ChEBI" id="CHEBI:18248"/>
    </ligandPart>
</feature>
<proteinExistence type="predicted"/>
<dbReference type="Pfam" id="PF00067">
    <property type="entry name" value="p450"/>
    <property type="match status" value="1"/>
</dbReference>
<dbReference type="PANTHER" id="PTHR24305">
    <property type="entry name" value="CYTOCHROME P450"/>
    <property type="match status" value="1"/>
</dbReference>
<dbReference type="GO" id="GO:0020037">
    <property type="term" value="F:heme binding"/>
    <property type="evidence" value="ECO:0007669"/>
    <property type="project" value="InterPro"/>
</dbReference>